<evidence type="ECO:0000313" key="1">
    <source>
        <dbReference type="EMBL" id="CAB4162368.1"/>
    </source>
</evidence>
<reference evidence="1" key="1">
    <citation type="submission" date="2020-04" db="EMBL/GenBank/DDBJ databases">
        <authorList>
            <person name="Chiriac C."/>
            <person name="Salcher M."/>
            <person name="Ghai R."/>
            <person name="Kavagutti S V."/>
        </authorList>
    </citation>
    <scope>NUCLEOTIDE SEQUENCE</scope>
</reference>
<protein>
    <submittedName>
        <fullName evidence="1">Uncharacterized protein</fullName>
    </submittedName>
</protein>
<proteinExistence type="predicted"/>
<accession>A0A6J5NZ59</accession>
<organism evidence="1">
    <name type="scientific">uncultured Caudovirales phage</name>
    <dbReference type="NCBI Taxonomy" id="2100421"/>
    <lineage>
        <taxon>Viruses</taxon>
        <taxon>Duplodnaviria</taxon>
        <taxon>Heunggongvirae</taxon>
        <taxon>Uroviricota</taxon>
        <taxon>Caudoviricetes</taxon>
        <taxon>Peduoviridae</taxon>
        <taxon>Maltschvirus</taxon>
        <taxon>Maltschvirus maltsch</taxon>
    </lineage>
</organism>
<name>A0A6J5NZ59_9CAUD</name>
<dbReference type="EMBL" id="LR796725">
    <property type="protein sequence ID" value="CAB4162368.1"/>
    <property type="molecule type" value="Genomic_DNA"/>
</dbReference>
<sequence>MAEFDFLDDFGISAQDAEQPKNAYDRFIIELSNKLAEEFRDYTKKVASNTGALAASIIPVPTGQLSFRLEAEDYYPFVDEGVNAVGTNNYGSQFSFNYPGVSHNMATAISQWKGLDMSHAYAVASNIKQRGLQPKRITENVINDSVLERIGRDLAELTGLLFEINFTKNGNNTI</sequence>
<gene>
    <name evidence="1" type="ORF">UFOVP775_32</name>
</gene>